<protein>
    <submittedName>
        <fullName evidence="1">DUF1269 domain-containing protein</fullName>
    </submittedName>
</protein>
<name>A0A931G3M7_9ACTN</name>
<evidence type="ECO:0000313" key="1">
    <source>
        <dbReference type="EMBL" id="MBG0567151.1"/>
    </source>
</evidence>
<dbReference type="Pfam" id="PF19850">
    <property type="entry name" value="DUF6325"/>
    <property type="match status" value="1"/>
</dbReference>
<accession>A0A931G3M7</accession>
<gene>
    <name evidence="1" type="ORF">I4J89_37460</name>
</gene>
<sequence length="149" mass="15408">MGPIDYLCVEFPDGSLNGKAFPLLVDLVDRRIIRILDILFIKKTLEGSVFALEGKDLEIADLGVFHGAASGILGGDDLREVGSVLTAGSAAAVVVYENLWAAPLAVQLRRNGAQVVAGGRIPVQALLAALDETDPEAAAAAPTSATGGR</sequence>
<comment type="caution">
    <text evidence="1">The sequence shown here is derived from an EMBL/GenBank/DDBJ whole genome shotgun (WGS) entry which is preliminary data.</text>
</comment>
<dbReference type="InterPro" id="IPR046288">
    <property type="entry name" value="DUF6325"/>
</dbReference>
<organism evidence="1 2">
    <name type="scientific">Actinoplanes aureus</name>
    <dbReference type="NCBI Taxonomy" id="2792083"/>
    <lineage>
        <taxon>Bacteria</taxon>
        <taxon>Bacillati</taxon>
        <taxon>Actinomycetota</taxon>
        <taxon>Actinomycetes</taxon>
        <taxon>Micromonosporales</taxon>
        <taxon>Micromonosporaceae</taxon>
        <taxon>Actinoplanes</taxon>
    </lineage>
</organism>
<keyword evidence="2" id="KW-1185">Reference proteome</keyword>
<dbReference type="AlphaFoldDB" id="A0A931G3M7"/>
<proteinExistence type="predicted"/>
<reference evidence="1" key="1">
    <citation type="submission" date="2020-11" db="EMBL/GenBank/DDBJ databases">
        <title>Isolation and identification of active actinomycetes.</title>
        <authorList>
            <person name="Sun X."/>
        </authorList>
    </citation>
    <scope>NUCLEOTIDE SEQUENCE</scope>
    <source>
        <strain evidence="1">NEAU-A11</strain>
    </source>
</reference>
<evidence type="ECO:0000313" key="2">
    <source>
        <dbReference type="Proteomes" id="UP000598146"/>
    </source>
</evidence>
<dbReference type="EMBL" id="JADQTO010000025">
    <property type="protein sequence ID" value="MBG0567151.1"/>
    <property type="molecule type" value="Genomic_DNA"/>
</dbReference>
<dbReference type="Proteomes" id="UP000598146">
    <property type="component" value="Unassembled WGS sequence"/>
</dbReference>